<evidence type="ECO:0000313" key="2">
    <source>
        <dbReference type="Proteomes" id="UP000005239"/>
    </source>
</evidence>
<reference evidence="1" key="2">
    <citation type="submission" date="2022-06" db="UniProtKB">
        <authorList>
            <consortium name="EnsemblMetazoa"/>
        </authorList>
    </citation>
    <scope>IDENTIFICATION</scope>
    <source>
        <strain evidence="1">PS312</strain>
    </source>
</reference>
<proteinExistence type="predicted"/>
<protein>
    <submittedName>
        <fullName evidence="1">Uncharacterized protein</fullName>
    </submittedName>
</protein>
<organism evidence="1 2">
    <name type="scientific">Pristionchus pacificus</name>
    <name type="common">Parasitic nematode worm</name>
    <dbReference type="NCBI Taxonomy" id="54126"/>
    <lineage>
        <taxon>Eukaryota</taxon>
        <taxon>Metazoa</taxon>
        <taxon>Ecdysozoa</taxon>
        <taxon>Nematoda</taxon>
        <taxon>Chromadorea</taxon>
        <taxon>Rhabditida</taxon>
        <taxon>Rhabditina</taxon>
        <taxon>Diplogasteromorpha</taxon>
        <taxon>Diplogasteroidea</taxon>
        <taxon>Neodiplogasteridae</taxon>
        <taxon>Pristionchus</taxon>
    </lineage>
</organism>
<evidence type="ECO:0000313" key="1">
    <source>
        <dbReference type="EnsemblMetazoa" id="PPA27063.1"/>
    </source>
</evidence>
<dbReference type="EnsemblMetazoa" id="PPA27063.1">
    <property type="protein sequence ID" value="PPA27063.1"/>
    <property type="gene ID" value="WBGene00116617"/>
</dbReference>
<name>A0A2A6CQ68_PRIPA</name>
<accession>A0A2A6CQ68</accession>
<keyword evidence="2" id="KW-1185">Reference proteome</keyword>
<gene>
    <name evidence="1" type="primary">WBGene00116617</name>
</gene>
<sequence>MESMQSLCQELSTMLSQTEVTPDIVEKFKAGSQKLKANPGLLDDLIGKLSPAAQAPAKKFRNLMLQDDMEPGKFQTAGKAIKDGLPSAVQKELDGFKFDFGDALGLW</sequence>
<reference evidence="2" key="1">
    <citation type="journal article" date="2008" name="Nat. Genet.">
        <title>The Pristionchus pacificus genome provides a unique perspective on nematode lifestyle and parasitism.</title>
        <authorList>
            <person name="Dieterich C."/>
            <person name="Clifton S.W."/>
            <person name="Schuster L.N."/>
            <person name="Chinwalla A."/>
            <person name="Delehaunty K."/>
            <person name="Dinkelacker I."/>
            <person name="Fulton L."/>
            <person name="Fulton R."/>
            <person name="Godfrey J."/>
            <person name="Minx P."/>
            <person name="Mitreva M."/>
            <person name="Roeseler W."/>
            <person name="Tian H."/>
            <person name="Witte H."/>
            <person name="Yang S.P."/>
            <person name="Wilson R.K."/>
            <person name="Sommer R.J."/>
        </authorList>
    </citation>
    <scope>NUCLEOTIDE SEQUENCE [LARGE SCALE GENOMIC DNA]</scope>
    <source>
        <strain evidence="2">PS312</strain>
    </source>
</reference>
<dbReference type="AlphaFoldDB" id="A0A2A6CQ68"/>
<dbReference type="Proteomes" id="UP000005239">
    <property type="component" value="Unassembled WGS sequence"/>
</dbReference>
<accession>A0A8R1UG99</accession>